<dbReference type="AlphaFoldDB" id="I1BSA7"/>
<dbReference type="InParanoid" id="I1BSA7"/>
<evidence type="ECO:0000259" key="3">
    <source>
        <dbReference type="PROSITE" id="PS50013"/>
    </source>
</evidence>
<evidence type="ECO:0000313" key="4">
    <source>
        <dbReference type="EMBL" id="EIE79087.1"/>
    </source>
</evidence>
<gene>
    <name evidence="4" type="ORF">RO3G_03792</name>
</gene>
<keyword evidence="2" id="KW-0539">Nucleus</keyword>
<feature type="domain" description="Chromo" evidence="3">
    <location>
        <begin position="64"/>
        <end position="122"/>
    </location>
</feature>
<dbReference type="EMBL" id="CH476733">
    <property type="protein sequence ID" value="EIE79087.1"/>
    <property type="molecule type" value="Genomic_DNA"/>
</dbReference>
<dbReference type="GO" id="GO:0005634">
    <property type="term" value="C:nucleus"/>
    <property type="evidence" value="ECO:0007669"/>
    <property type="project" value="UniProtKB-SubCell"/>
</dbReference>
<evidence type="ECO:0000256" key="1">
    <source>
        <dbReference type="ARBA" id="ARBA00004123"/>
    </source>
</evidence>
<dbReference type="InterPro" id="IPR016197">
    <property type="entry name" value="Chromo-like_dom_sf"/>
</dbReference>
<accession>I1BSA7</accession>
<dbReference type="RefSeq" id="XP_067514483.1">
    <property type="nucleotide sequence ID" value="XM_067658382.1"/>
</dbReference>
<dbReference type="PROSITE" id="PS50013">
    <property type="entry name" value="CHROMO_2"/>
    <property type="match status" value="1"/>
</dbReference>
<keyword evidence="5" id="KW-1185">Reference proteome</keyword>
<dbReference type="SMART" id="SM00298">
    <property type="entry name" value="CHROMO"/>
    <property type="match status" value="1"/>
</dbReference>
<dbReference type="GeneID" id="93610763"/>
<dbReference type="Pfam" id="PF00385">
    <property type="entry name" value="Chromo"/>
    <property type="match status" value="1"/>
</dbReference>
<dbReference type="InterPro" id="IPR000953">
    <property type="entry name" value="Chromo/chromo_shadow_dom"/>
</dbReference>
<dbReference type="Proteomes" id="UP000009138">
    <property type="component" value="Unassembled WGS sequence"/>
</dbReference>
<dbReference type="Gene3D" id="2.40.50.40">
    <property type="match status" value="1"/>
</dbReference>
<name>I1BSA7_RHIO9</name>
<dbReference type="InterPro" id="IPR051219">
    <property type="entry name" value="Heterochromatin_chromo-domain"/>
</dbReference>
<proteinExistence type="predicted"/>
<dbReference type="SUPFAM" id="SSF54160">
    <property type="entry name" value="Chromo domain-like"/>
    <property type="match status" value="1"/>
</dbReference>
<evidence type="ECO:0000313" key="5">
    <source>
        <dbReference type="Proteomes" id="UP000009138"/>
    </source>
</evidence>
<dbReference type="CDD" id="cd00024">
    <property type="entry name" value="CD_CSD"/>
    <property type="match status" value="1"/>
</dbReference>
<dbReference type="VEuPathDB" id="FungiDB:RO3G_03792"/>
<dbReference type="InterPro" id="IPR023780">
    <property type="entry name" value="Chromo_domain"/>
</dbReference>
<comment type="subcellular location">
    <subcellularLocation>
        <location evidence="1">Nucleus</location>
    </subcellularLocation>
</comment>
<organism evidence="4 5">
    <name type="scientific">Rhizopus delemar (strain RA 99-880 / ATCC MYA-4621 / FGSC 9543 / NRRL 43880)</name>
    <name type="common">Mucormycosis agent</name>
    <name type="synonym">Rhizopus arrhizus var. delemar</name>
    <dbReference type="NCBI Taxonomy" id="246409"/>
    <lineage>
        <taxon>Eukaryota</taxon>
        <taxon>Fungi</taxon>
        <taxon>Fungi incertae sedis</taxon>
        <taxon>Mucoromycota</taxon>
        <taxon>Mucoromycotina</taxon>
        <taxon>Mucoromycetes</taxon>
        <taxon>Mucorales</taxon>
        <taxon>Mucorineae</taxon>
        <taxon>Rhizopodaceae</taxon>
        <taxon>Rhizopus</taxon>
    </lineage>
</organism>
<evidence type="ECO:0000256" key="2">
    <source>
        <dbReference type="ARBA" id="ARBA00023242"/>
    </source>
</evidence>
<protein>
    <recommendedName>
        <fullName evidence="3">Chromo domain-containing protein</fullName>
    </recommendedName>
</protein>
<dbReference type="STRING" id="246409.I1BSA7"/>
<dbReference type="PANTHER" id="PTHR22812">
    <property type="entry name" value="CHROMOBOX PROTEIN"/>
    <property type="match status" value="1"/>
</dbReference>
<reference evidence="4 5" key="1">
    <citation type="journal article" date="2009" name="PLoS Genet.">
        <title>Genomic analysis of the basal lineage fungus Rhizopus oryzae reveals a whole-genome duplication.</title>
        <authorList>
            <person name="Ma L.-J."/>
            <person name="Ibrahim A.S."/>
            <person name="Skory C."/>
            <person name="Grabherr M.G."/>
            <person name="Burger G."/>
            <person name="Butler M."/>
            <person name="Elias M."/>
            <person name="Idnurm A."/>
            <person name="Lang B.F."/>
            <person name="Sone T."/>
            <person name="Abe A."/>
            <person name="Calvo S.E."/>
            <person name="Corrochano L.M."/>
            <person name="Engels R."/>
            <person name="Fu J."/>
            <person name="Hansberg W."/>
            <person name="Kim J.-M."/>
            <person name="Kodira C.D."/>
            <person name="Koehrsen M.J."/>
            <person name="Liu B."/>
            <person name="Miranda-Saavedra D."/>
            <person name="O'Leary S."/>
            <person name="Ortiz-Castellanos L."/>
            <person name="Poulter R."/>
            <person name="Rodriguez-Romero J."/>
            <person name="Ruiz-Herrera J."/>
            <person name="Shen Y.-Q."/>
            <person name="Zeng Q."/>
            <person name="Galagan J."/>
            <person name="Birren B.W."/>
            <person name="Cuomo C.A."/>
            <person name="Wickes B.L."/>
        </authorList>
    </citation>
    <scope>NUCLEOTIDE SEQUENCE [LARGE SCALE GENOMIC DNA]</scope>
    <source>
        <strain evidence="5">RA 99-880 / ATCC MYA-4621 / FGSC 9543 / NRRL 43880</strain>
    </source>
</reference>
<sequence>MVTVNYKTNKLDAPYEGPYKVKRTTQGGSYVLEDEKGDLLPKNYPPSALKMISQNEVISSNKFYQVEAILAHKKVKGKYIYKCRWKGYDESEDTWEPASHFADLKFITEYWQRIGIVPEDIKTKYKILDKKEKSNNTNKESNPQSSQKTAARNCKIPVLQLVFHGYCTKLSQTLTVCTSIESAFIRRLSDMGNGYWWNLRSLKVVL</sequence>